<dbReference type="InterPro" id="IPR032675">
    <property type="entry name" value="LRR_dom_sf"/>
</dbReference>
<dbReference type="SUPFAM" id="SSF52047">
    <property type="entry name" value="RNI-like"/>
    <property type="match status" value="1"/>
</dbReference>
<sequence>MASLERAPLELLQYIIYKHLKRSSSDPFEYQSTLARIAPASALMRHISTEILYRDITIYNDDNNSILEQQGDRTFIHISHLTQFVHCLTLDNFLKIRSIHIHCRSNFNKFEYSELYNKLLHFWTRRQHCIELINFDIDNMRKNQTILQQLAKHSCEVVEENDEVDLQSSYGSKGKNKLANLSNWSILNAQELSNLPLTSPSLKTLDIFVEAVFGDEFLPHQHLQLQNLQQLNLNTTLSTQCFLQLNLCMPSLKKVSISYSHSFNKPAIDFKDYQRMIDFNQLTDLELKFNCLHDDCTCINQFYHNLAHQANDDMTPNFSKLKKLTIINHNSKNQVSNLQQYVYLISNQFPALFNKFPNLEYLYLNVNEFIKNDQCKINWDNFVQSIKLLPNLRDLTIVDFFKWWIPTIQLTRASLINTCGCDQCQSIRQEFQKMALHDEKNHFTHNFTDFVSESNHEPAPSHLDMARKCNSKFLSYLFTAHQSQFHQSIIYSMSTFYFRKVFGDGHLLTQFQELLRHNQLNKLAQKLKDNNNRLVINFGGVLV</sequence>
<reference evidence="1 2" key="1">
    <citation type="submission" date="2024-03" db="EMBL/GenBank/DDBJ databases">
        <authorList>
            <person name="Brejova B."/>
        </authorList>
    </citation>
    <scope>NUCLEOTIDE SEQUENCE [LARGE SCALE GENOMIC DNA]</scope>
    <source>
        <strain evidence="1 2">CBS 14171</strain>
    </source>
</reference>
<keyword evidence="2" id="KW-1185">Reference proteome</keyword>
<evidence type="ECO:0000313" key="2">
    <source>
        <dbReference type="Proteomes" id="UP001497383"/>
    </source>
</evidence>
<accession>A0ABP0ZDD8</accession>
<name>A0ABP0ZDD8_9ASCO</name>
<proteinExistence type="predicted"/>
<evidence type="ECO:0000313" key="1">
    <source>
        <dbReference type="EMBL" id="CAK9435685.1"/>
    </source>
</evidence>
<dbReference type="RefSeq" id="XP_066827350.1">
    <property type="nucleotide sequence ID" value="XM_066974306.1"/>
</dbReference>
<dbReference type="GeneID" id="92205608"/>
<evidence type="ECO:0008006" key="3">
    <source>
        <dbReference type="Google" id="ProtNLM"/>
    </source>
</evidence>
<dbReference type="Proteomes" id="UP001497383">
    <property type="component" value="Chromosome 1"/>
</dbReference>
<gene>
    <name evidence="1" type="ORF">LODBEIA_P04120</name>
</gene>
<protein>
    <recommendedName>
        <fullName evidence="3">F-box domain-containing protein</fullName>
    </recommendedName>
</protein>
<dbReference type="Gene3D" id="3.80.10.10">
    <property type="entry name" value="Ribonuclease Inhibitor"/>
    <property type="match status" value="1"/>
</dbReference>
<dbReference type="EMBL" id="OZ022405">
    <property type="protein sequence ID" value="CAK9435685.1"/>
    <property type="molecule type" value="Genomic_DNA"/>
</dbReference>
<organism evidence="1 2">
    <name type="scientific">Lodderomyces beijingensis</name>
    <dbReference type="NCBI Taxonomy" id="1775926"/>
    <lineage>
        <taxon>Eukaryota</taxon>
        <taxon>Fungi</taxon>
        <taxon>Dikarya</taxon>
        <taxon>Ascomycota</taxon>
        <taxon>Saccharomycotina</taxon>
        <taxon>Pichiomycetes</taxon>
        <taxon>Debaryomycetaceae</taxon>
        <taxon>Candida/Lodderomyces clade</taxon>
        <taxon>Lodderomyces</taxon>
    </lineage>
</organism>